<dbReference type="GO" id="GO:0000155">
    <property type="term" value="F:phosphorelay sensor kinase activity"/>
    <property type="evidence" value="ECO:0007669"/>
    <property type="project" value="TreeGrafter"/>
</dbReference>
<name>A0A084EK86_SPHYA</name>
<evidence type="ECO:0000256" key="2">
    <source>
        <dbReference type="SAM" id="Phobius"/>
    </source>
</evidence>
<dbReference type="InterPro" id="IPR003594">
    <property type="entry name" value="HATPase_dom"/>
</dbReference>
<evidence type="ECO:0000259" key="3">
    <source>
        <dbReference type="PROSITE" id="PS50109"/>
    </source>
</evidence>
<reference evidence="4 5" key="1">
    <citation type="submission" date="2014-03" db="EMBL/GenBank/DDBJ databases">
        <title>Genome sequence of Sphingobium yanoikuyae B1.</title>
        <authorList>
            <person name="Gan H.M."/>
            <person name="Gan H.Y."/>
            <person name="Savka M.A."/>
        </authorList>
    </citation>
    <scope>NUCLEOTIDE SEQUENCE [LARGE SCALE GENOMIC DNA]</scope>
    <source>
        <strain evidence="4 5">B1</strain>
    </source>
</reference>
<evidence type="ECO:0000313" key="5">
    <source>
        <dbReference type="Proteomes" id="UP000028534"/>
    </source>
</evidence>
<keyword evidence="1" id="KW-0597">Phosphoprotein</keyword>
<feature type="transmembrane region" description="Helical" evidence="2">
    <location>
        <begin position="257"/>
        <end position="275"/>
    </location>
</feature>
<keyword evidence="4" id="KW-0808">Transferase</keyword>
<dbReference type="Pfam" id="PF02518">
    <property type="entry name" value="HATPase_c"/>
    <property type="match status" value="1"/>
</dbReference>
<accession>A0A084EK86</accession>
<dbReference type="Gene3D" id="1.10.287.130">
    <property type="match status" value="1"/>
</dbReference>
<sequence length="536" mass="57763">MATLSPMSARPRPFRLEARAIDWRLVALLLAYPFAFKLAHMAASPWGGAHFFSLWYPAAGVRLALLWRIGARFTPVLIVEECVIQLLTGTIMWGGPEFLNQLGGVARAPAAYGLMIALVRFIERRSRSELAIAPMPFGLAAVLAPTLVSFTAGFWEWLWPGVSGTLPSQPVATTIAAFLVGDLLGVLLVAPPLLWIGTRNEEARRLMQIGRGRAVEAAAVFVFAWLLAWGLARVEPQIAVTPVLIGAIWVGLRCGRLGAWIAIILSAAIILPWSAPLSASATRFALHMGLAAMAIATYLAGSFAEAQIRAREDIARRDRILFQAERLKTLRAMSVAIIHEISQPLSTLAIETRHLSALSRDPQPDLAEMRESIELVDRKAALLADMVRRLRSFGGRAVDEPSPIIVGQMLRDCAGMVGGEARSLGSAISLPPMDARLQVTGHEIELTQILLNLLRNAMLAAPGSTIEIAVESRADQVTIHVANPVPSPTPDYGGMGIGLLVARAIADAHGGTLTRDIAQGRARASLSLPRTEPSHD</sequence>
<feature type="transmembrane region" description="Helical" evidence="2">
    <location>
        <begin position="281"/>
        <end position="301"/>
    </location>
</feature>
<feature type="transmembrane region" description="Helical" evidence="2">
    <location>
        <begin position="51"/>
        <end position="69"/>
    </location>
</feature>
<evidence type="ECO:0000256" key="1">
    <source>
        <dbReference type="ARBA" id="ARBA00022553"/>
    </source>
</evidence>
<keyword evidence="2" id="KW-0812">Transmembrane</keyword>
<dbReference type="PANTHER" id="PTHR43547">
    <property type="entry name" value="TWO-COMPONENT HISTIDINE KINASE"/>
    <property type="match status" value="1"/>
</dbReference>
<dbReference type="PATRIC" id="fig|13690.10.peg.2797"/>
<dbReference type="PROSITE" id="PS50109">
    <property type="entry name" value="HIS_KIN"/>
    <property type="match status" value="1"/>
</dbReference>
<comment type="caution">
    <text evidence="4">The sequence shown here is derived from an EMBL/GenBank/DDBJ whole genome shotgun (WGS) entry which is preliminary data.</text>
</comment>
<dbReference type="RefSeq" id="WP_037520133.1">
    <property type="nucleotide sequence ID" value="NZ_JGVR01000016.1"/>
</dbReference>
<feature type="transmembrane region" description="Helical" evidence="2">
    <location>
        <begin position="175"/>
        <end position="194"/>
    </location>
</feature>
<organism evidence="4 5">
    <name type="scientific">Sphingobium yanoikuyae</name>
    <name type="common">Sphingomonas yanoikuyae</name>
    <dbReference type="NCBI Taxonomy" id="13690"/>
    <lineage>
        <taxon>Bacteria</taxon>
        <taxon>Pseudomonadati</taxon>
        <taxon>Pseudomonadota</taxon>
        <taxon>Alphaproteobacteria</taxon>
        <taxon>Sphingomonadales</taxon>
        <taxon>Sphingomonadaceae</taxon>
        <taxon>Sphingobium</taxon>
    </lineage>
</organism>
<dbReference type="InterPro" id="IPR036890">
    <property type="entry name" value="HATPase_C_sf"/>
</dbReference>
<keyword evidence="2" id="KW-0472">Membrane</keyword>
<dbReference type="Gene3D" id="3.30.565.10">
    <property type="entry name" value="Histidine kinase-like ATPase, C-terminal domain"/>
    <property type="match status" value="1"/>
</dbReference>
<proteinExistence type="predicted"/>
<feature type="transmembrane region" description="Helical" evidence="2">
    <location>
        <begin position="237"/>
        <end position="252"/>
    </location>
</feature>
<dbReference type="STRING" id="13690.AX777_00630"/>
<dbReference type="InterPro" id="IPR005467">
    <property type="entry name" value="His_kinase_dom"/>
</dbReference>
<dbReference type="Proteomes" id="UP000028534">
    <property type="component" value="Unassembled WGS sequence"/>
</dbReference>
<dbReference type="SUPFAM" id="SSF55874">
    <property type="entry name" value="ATPase domain of HSP90 chaperone/DNA topoisomerase II/histidine kinase"/>
    <property type="match status" value="1"/>
</dbReference>
<feature type="transmembrane region" description="Helical" evidence="2">
    <location>
        <begin position="134"/>
        <end position="155"/>
    </location>
</feature>
<evidence type="ECO:0000313" key="4">
    <source>
        <dbReference type="EMBL" id="KEZ18378.1"/>
    </source>
</evidence>
<feature type="domain" description="Histidine kinase" evidence="3">
    <location>
        <begin position="336"/>
        <end position="532"/>
    </location>
</feature>
<dbReference type="AlphaFoldDB" id="A0A084EK86"/>
<feature type="transmembrane region" description="Helical" evidence="2">
    <location>
        <begin position="214"/>
        <end position="231"/>
    </location>
</feature>
<feature type="transmembrane region" description="Helical" evidence="2">
    <location>
        <begin position="76"/>
        <end position="95"/>
    </location>
</feature>
<dbReference type="eggNOG" id="COG4191">
    <property type="taxonomic scope" value="Bacteria"/>
</dbReference>
<protein>
    <submittedName>
        <fullName evidence="4">Histidine kinase,MASE1-containing protein</fullName>
    </submittedName>
</protein>
<dbReference type="EMBL" id="JGVR01000016">
    <property type="protein sequence ID" value="KEZ18378.1"/>
    <property type="molecule type" value="Genomic_DNA"/>
</dbReference>
<keyword evidence="4" id="KW-0418">Kinase</keyword>
<dbReference type="PANTHER" id="PTHR43547:SF2">
    <property type="entry name" value="HYBRID SIGNAL TRANSDUCTION HISTIDINE KINASE C"/>
    <property type="match status" value="1"/>
</dbReference>
<feature type="transmembrane region" description="Helical" evidence="2">
    <location>
        <begin position="101"/>
        <end position="122"/>
    </location>
</feature>
<gene>
    <name evidence="4" type="ORF">CP98_02725</name>
</gene>
<dbReference type="SMART" id="SM00387">
    <property type="entry name" value="HATPase_c"/>
    <property type="match status" value="1"/>
</dbReference>
<keyword evidence="2" id="KW-1133">Transmembrane helix</keyword>